<evidence type="ECO:0000256" key="3">
    <source>
        <dbReference type="ARBA" id="ARBA00022833"/>
    </source>
</evidence>
<dbReference type="AlphaFoldDB" id="D8LTH0"/>
<dbReference type="SUPFAM" id="SSF144232">
    <property type="entry name" value="HIT/MYND zinc finger-like"/>
    <property type="match status" value="1"/>
</dbReference>
<accession>D8LTH0</accession>
<keyword evidence="2 4" id="KW-0863">Zinc-finger</keyword>
<dbReference type="Pfam" id="PF01753">
    <property type="entry name" value="zf-MYND"/>
    <property type="match status" value="1"/>
</dbReference>
<name>D8LTH0_ECTSI</name>
<evidence type="ECO:0000259" key="6">
    <source>
        <dbReference type="PROSITE" id="PS50865"/>
    </source>
</evidence>
<evidence type="ECO:0000313" key="8">
    <source>
        <dbReference type="Proteomes" id="UP000002630"/>
    </source>
</evidence>
<feature type="region of interest" description="Disordered" evidence="5">
    <location>
        <begin position="1"/>
        <end position="36"/>
    </location>
</feature>
<gene>
    <name evidence="7" type="ORF">Esi_0082_0018</name>
</gene>
<sequence length="407" mass="43607">MAADSTSSKIWQELRKLRDDTPPPVDNNTNSNNGDQESSACYKDFAAFAACNEVRVAIGRSSALPRDQFLAIFTQLVAGPRLDELLDLFKLSRSPPHPALQYACLVALHGVAELSDRRKDLLTRPDVVKELCAVMASPRQRLVTPTSAGAGGVEIVNTAAGAVTTITGLFTSNGPLEPPYAKLWVELGAVSALASCLENHAVFDRSNPVSSDLPLCFFLIATSLLAGAADSVSEEDKLRLGKAWLTVFLEATRWIADEAADLLADFYTRPNWLKNIVGRMPEKLRASAVAAARECEREGTGSGSSSWKGGKTDRLALALLCGNAYNWDAKGELVGRRCAGPRCDRVQKCDHGGGNPHLAASGDEGGDGTASVAFKRCSQCHAVGYCSRECQKAGWKKHRKACLAVNS</sequence>
<keyword evidence="8" id="KW-1185">Reference proteome</keyword>
<dbReference type="Gene3D" id="6.10.140.2220">
    <property type="match status" value="1"/>
</dbReference>
<protein>
    <submittedName>
        <fullName evidence="7">MYND finger family protein</fullName>
    </submittedName>
</protein>
<evidence type="ECO:0000313" key="7">
    <source>
        <dbReference type="EMBL" id="CBN78011.1"/>
    </source>
</evidence>
<keyword evidence="3" id="KW-0862">Zinc</keyword>
<dbReference type="InParanoid" id="D8LTH0"/>
<keyword evidence="1" id="KW-0479">Metal-binding</keyword>
<feature type="compositionally biased region" description="Polar residues" evidence="5">
    <location>
        <begin position="1"/>
        <end position="10"/>
    </location>
</feature>
<dbReference type="OrthoDB" id="207357at2759"/>
<evidence type="ECO:0000256" key="2">
    <source>
        <dbReference type="ARBA" id="ARBA00022771"/>
    </source>
</evidence>
<dbReference type="Proteomes" id="UP000002630">
    <property type="component" value="Linkage Group LG15"/>
</dbReference>
<feature type="domain" description="MYND-type" evidence="6">
    <location>
        <begin position="346"/>
        <end position="402"/>
    </location>
</feature>
<feature type="compositionally biased region" description="Basic and acidic residues" evidence="5">
    <location>
        <begin position="12"/>
        <end position="21"/>
    </location>
</feature>
<dbReference type="GO" id="GO:0008270">
    <property type="term" value="F:zinc ion binding"/>
    <property type="evidence" value="ECO:0007669"/>
    <property type="project" value="UniProtKB-KW"/>
</dbReference>
<dbReference type="PROSITE" id="PS50865">
    <property type="entry name" value="ZF_MYND_2"/>
    <property type="match status" value="1"/>
</dbReference>
<evidence type="ECO:0000256" key="1">
    <source>
        <dbReference type="ARBA" id="ARBA00022723"/>
    </source>
</evidence>
<evidence type="ECO:0000256" key="5">
    <source>
        <dbReference type="SAM" id="MobiDB-lite"/>
    </source>
</evidence>
<dbReference type="EMBL" id="FN649740">
    <property type="protein sequence ID" value="CBN78011.1"/>
    <property type="molecule type" value="Genomic_DNA"/>
</dbReference>
<proteinExistence type="predicted"/>
<dbReference type="EMBL" id="FN649056">
    <property type="protein sequence ID" value="CBN78011.1"/>
    <property type="molecule type" value="Genomic_DNA"/>
</dbReference>
<reference evidence="7 8" key="1">
    <citation type="journal article" date="2010" name="Nature">
        <title>The Ectocarpus genome and the independent evolution of multicellularity in brown algae.</title>
        <authorList>
            <person name="Cock J.M."/>
            <person name="Sterck L."/>
            <person name="Rouze P."/>
            <person name="Scornet D."/>
            <person name="Allen A.E."/>
            <person name="Amoutzias G."/>
            <person name="Anthouard V."/>
            <person name="Artiguenave F."/>
            <person name="Aury J.M."/>
            <person name="Badger J.H."/>
            <person name="Beszteri B."/>
            <person name="Billiau K."/>
            <person name="Bonnet E."/>
            <person name="Bothwell J.H."/>
            <person name="Bowler C."/>
            <person name="Boyen C."/>
            <person name="Brownlee C."/>
            <person name="Carrano C.J."/>
            <person name="Charrier B."/>
            <person name="Cho G.Y."/>
            <person name="Coelho S.M."/>
            <person name="Collen J."/>
            <person name="Corre E."/>
            <person name="Da Silva C."/>
            <person name="Delage L."/>
            <person name="Delaroque N."/>
            <person name="Dittami S.M."/>
            <person name="Doulbeau S."/>
            <person name="Elias M."/>
            <person name="Farnham G."/>
            <person name="Gachon C.M."/>
            <person name="Gschloessl B."/>
            <person name="Heesch S."/>
            <person name="Jabbari K."/>
            <person name="Jubin C."/>
            <person name="Kawai H."/>
            <person name="Kimura K."/>
            <person name="Kloareg B."/>
            <person name="Kupper F.C."/>
            <person name="Lang D."/>
            <person name="Le Bail A."/>
            <person name="Leblanc C."/>
            <person name="Lerouge P."/>
            <person name="Lohr M."/>
            <person name="Lopez P.J."/>
            <person name="Martens C."/>
            <person name="Maumus F."/>
            <person name="Michel G."/>
            <person name="Miranda-Saavedra D."/>
            <person name="Morales J."/>
            <person name="Moreau H."/>
            <person name="Motomura T."/>
            <person name="Nagasato C."/>
            <person name="Napoli C.A."/>
            <person name="Nelson D.R."/>
            <person name="Nyvall-Collen P."/>
            <person name="Peters A.F."/>
            <person name="Pommier C."/>
            <person name="Potin P."/>
            <person name="Poulain J."/>
            <person name="Quesneville H."/>
            <person name="Read B."/>
            <person name="Rensing S.A."/>
            <person name="Ritter A."/>
            <person name="Rousvoal S."/>
            <person name="Samanta M."/>
            <person name="Samson G."/>
            <person name="Schroeder D.C."/>
            <person name="Segurens B."/>
            <person name="Strittmatter M."/>
            <person name="Tonon T."/>
            <person name="Tregear J.W."/>
            <person name="Valentin K."/>
            <person name="von Dassow P."/>
            <person name="Yamagishi T."/>
            <person name="Van de Peer Y."/>
            <person name="Wincker P."/>
        </authorList>
    </citation>
    <scope>NUCLEOTIDE SEQUENCE [LARGE SCALE GENOMIC DNA]</scope>
    <source>
        <strain evidence="8">Ec32 / CCAP1310/4</strain>
    </source>
</reference>
<evidence type="ECO:0000256" key="4">
    <source>
        <dbReference type="PROSITE-ProRule" id="PRU00134"/>
    </source>
</evidence>
<organism evidence="7 8">
    <name type="scientific">Ectocarpus siliculosus</name>
    <name type="common">Brown alga</name>
    <name type="synonym">Conferva siliculosa</name>
    <dbReference type="NCBI Taxonomy" id="2880"/>
    <lineage>
        <taxon>Eukaryota</taxon>
        <taxon>Sar</taxon>
        <taxon>Stramenopiles</taxon>
        <taxon>Ochrophyta</taxon>
        <taxon>PX clade</taxon>
        <taxon>Phaeophyceae</taxon>
        <taxon>Ectocarpales</taxon>
        <taxon>Ectocarpaceae</taxon>
        <taxon>Ectocarpus</taxon>
    </lineage>
</organism>
<feature type="compositionally biased region" description="Polar residues" evidence="5">
    <location>
        <begin position="26"/>
        <end position="36"/>
    </location>
</feature>
<dbReference type="InterPro" id="IPR002893">
    <property type="entry name" value="Znf_MYND"/>
</dbReference>